<dbReference type="OMA" id="NENQSCE"/>
<dbReference type="Gramene" id="Bo3g028640.1">
    <property type="protein sequence ID" value="Bo3g028640.1"/>
    <property type="gene ID" value="Bo3g028640"/>
</dbReference>
<feature type="compositionally biased region" description="Basic and acidic residues" evidence="8">
    <location>
        <begin position="77"/>
        <end position="88"/>
    </location>
</feature>
<keyword evidence="9" id="KW-0812">Transmembrane</keyword>
<evidence type="ECO:0000259" key="10">
    <source>
        <dbReference type="SMART" id="SM00220"/>
    </source>
</evidence>
<comment type="pathway">
    <text evidence="1">Protein modification; protein ubiquitination.</text>
</comment>
<feature type="domain" description="Protein kinase" evidence="10">
    <location>
        <begin position="54"/>
        <end position="260"/>
    </location>
</feature>
<evidence type="ECO:0000256" key="2">
    <source>
        <dbReference type="ARBA" id="ARBA00005354"/>
    </source>
</evidence>
<reference evidence="11" key="2">
    <citation type="submission" date="2015-03" db="UniProtKB">
        <authorList>
            <consortium name="EnsemblPlants"/>
        </authorList>
    </citation>
    <scope>IDENTIFICATION</scope>
</reference>
<dbReference type="Proteomes" id="UP000032141">
    <property type="component" value="Chromosome C3"/>
</dbReference>
<evidence type="ECO:0000256" key="3">
    <source>
        <dbReference type="ARBA" id="ARBA00022527"/>
    </source>
</evidence>
<evidence type="ECO:0000313" key="12">
    <source>
        <dbReference type="Proteomes" id="UP000032141"/>
    </source>
</evidence>
<dbReference type="GO" id="GO:0004674">
    <property type="term" value="F:protein serine/threonine kinase activity"/>
    <property type="evidence" value="ECO:0007669"/>
    <property type="project" value="UniProtKB-KW"/>
</dbReference>
<keyword evidence="9" id="KW-1133">Transmembrane helix</keyword>
<proteinExistence type="inferred from homology"/>
<keyword evidence="3" id="KW-0723">Serine/threonine-protein kinase</keyword>
<dbReference type="GO" id="GO:0016567">
    <property type="term" value="P:protein ubiquitination"/>
    <property type="evidence" value="ECO:0007669"/>
    <property type="project" value="UniProtKB-UniPathway"/>
</dbReference>
<dbReference type="SUPFAM" id="SSF56112">
    <property type="entry name" value="Protein kinase-like (PK-like)"/>
    <property type="match status" value="1"/>
</dbReference>
<evidence type="ECO:0000256" key="5">
    <source>
        <dbReference type="ARBA" id="ARBA00022741"/>
    </source>
</evidence>
<reference evidence="11 12" key="1">
    <citation type="journal article" date="2014" name="Genome Biol.">
        <title>Transcriptome and methylome profiling reveals relics of genome dominance in the mesopolyploid Brassica oleracea.</title>
        <authorList>
            <person name="Parkin I.A."/>
            <person name="Koh C."/>
            <person name="Tang H."/>
            <person name="Robinson S.J."/>
            <person name="Kagale S."/>
            <person name="Clarke W.E."/>
            <person name="Town C.D."/>
            <person name="Nixon J."/>
            <person name="Krishnakumar V."/>
            <person name="Bidwell S.L."/>
            <person name="Denoeud F."/>
            <person name="Belcram H."/>
            <person name="Links M.G."/>
            <person name="Just J."/>
            <person name="Clarke C."/>
            <person name="Bender T."/>
            <person name="Huebert T."/>
            <person name="Mason A.S."/>
            <person name="Pires J.C."/>
            <person name="Barker G."/>
            <person name="Moore J."/>
            <person name="Walley P.G."/>
            <person name="Manoli S."/>
            <person name="Batley J."/>
            <person name="Edwards D."/>
            <person name="Nelson M.N."/>
            <person name="Wang X."/>
            <person name="Paterson A.H."/>
            <person name="King G."/>
            <person name="Bancroft I."/>
            <person name="Chalhoub B."/>
            <person name="Sharpe A.G."/>
        </authorList>
    </citation>
    <scope>NUCLEOTIDE SEQUENCE</scope>
    <source>
        <strain evidence="11 12">cv. TO1000</strain>
    </source>
</reference>
<dbReference type="Gene3D" id="1.25.40.570">
    <property type="match status" value="1"/>
</dbReference>
<dbReference type="UniPathway" id="UPA00143"/>
<dbReference type="AlphaFoldDB" id="A0A0D3B536"/>
<dbReference type="InterPro" id="IPR036296">
    <property type="entry name" value="SKP1-like_dim_sf"/>
</dbReference>
<keyword evidence="9" id="KW-0472">Membrane</keyword>
<keyword evidence="12" id="KW-1185">Reference proteome</keyword>
<sequence length="495" mass="56375">MGPDNENQSCENLHDTSAIIDGRVGSAHDRYVLGATWFAVTETTIPIAREYKCYKLRSPCSSGTRKKNKSEEEEEEEKKKRASSHDCRQNNLGRKLGHMQFGIDVYVYRERNMDRVCVGGELFARIVEREYYSERKAAYLAKAILDCCLKGENFTDVVGSPQYIAPEVLNKDYSTEADICSASVMVYMLLSGSAPFWGGMIVTLITASIFGSDKTSGEPLSIEAYAARYKGRTKIIRLLFIAKHLDQESCQIQALKMPYYEIKKGNNVLLFRDVGERCKYKLGSDYMLDLAWIEAVDTRWQELGHHFYEFGSMSDALNCYNMIIKFKTSQSEIFVHIPLTLFALPTVPICALGFAHLKLKHYKLAALKTIKENVRTLDAKLMKVNQLTFFDLINAADYFGIPSLIDLAFQKVAGLIEGHPWIRDEGSPKSTRYTARYNCVELLEEVFTNRQAQEYGFKGTYGSDERISDWCFSSQVIVERLLDEEIHGLREPSRL</sequence>
<dbReference type="SUPFAM" id="SSF81382">
    <property type="entry name" value="Skp1 dimerisation domain-like"/>
    <property type="match status" value="1"/>
</dbReference>
<dbReference type="Gene3D" id="1.10.510.10">
    <property type="entry name" value="Transferase(Phosphotransferase) domain 1"/>
    <property type="match status" value="1"/>
</dbReference>
<evidence type="ECO:0000256" key="6">
    <source>
        <dbReference type="ARBA" id="ARBA00022777"/>
    </source>
</evidence>
<dbReference type="InterPro" id="IPR011333">
    <property type="entry name" value="SKP1/BTB/POZ_sf"/>
</dbReference>
<keyword evidence="6" id="KW-0418">Kinase</keyword>
<dbReference type="HOGENOM" id="CLU_551364_0_0_1"/>
<dbReference type="GO" id="GO:0005524">
    <property type="term" value="F:ATP binding"/>
    <property type="evidence" value="ECO:0007669"/>
    <property type="project" value="UniProtKB-KW"/>
</dbReference>
<evidence type="ECO:0000256" key="7">
    <source>
        <dbReference type="ARBA" id="ARBA00022840"/>
    </source>
</evidence>
<dbReference type="PANTHER" id="PTHR24349">
    <property type="entry name" value="SERINE/THREONINE-PROTEIN KINASE"/>
    <property type="match status" value="1"/>
</dbReference>
<name>A0A0D3B536_BRAOL</name>
<dbReference type="Gene3D" id="3.30.710.10">
    <property type="entry name" value="Potassium Channel Kv1.1, Chain A"/>
    <property type="match status" value="1"/>
</dbReference>
<dbReference type="eggNOG" id="KOG0686">
    <property type="taxonomic scope" value="Eukaryota"/>
</dbReference>
<evidence type="ECO:0000256" key="4">
    <source>
        <dbReference type="ARBA" id="ARBA00022679"/>
    </source>
</evidence>
<feature type="transmembrane region" description="Helical" evidence="9">
    <location>
        <begin position="333"/>
        <end position="355"/>
    </location>
</feature>
<evidence type="ECO:0000256" key="9">
    <source>
        <dbReference type="SAM" id="Phobius"/>
    </source>
</evidence>
<keyword evidence="7" id="KW-0067">ATP-binding</keyword>
<dbReference type="SMART" id="SM00220">
    <property type="entry name" value="S_TKc"/>
    <property type="match status" value="1"/>
</dbReference>
<dbReference type="GO" id="GO:0006511">
    <property type="term" value="P:ubiquitin-dependent protein catabolic process"/>
    <property type="evidence" value="ECO:0007669"/>
    <property type="project" value="InterPro"/>
</dbReference>
<accession>A0A0D3B536</accession>
<keyword evidence="4" id="KW-0808">Transferase</keyword>
<evidence type="ECO:0000313" key="11">
    <source>
        <dbReference type="EnsemblPlants" id="Bo3g028640.1"/>
    </source>
</evidence>
<dbReference type="EnsemblPlants" id="Bo3g028640.1">
    <property type="protein sequence ID" value="Bo3g028640.1"/>
    <property type="gene ID" value="Bo3g028640"/>
</dbReference>
<evidence type="ECO:0000256" key="8">
    <source>
        <dbReference type="SAM" id="MobiDB-lite"/>
    </source>
</evidence>
<dbReference type="InterPro" id="IPR050205">
    <property type="entry name" value="CDPK_Ser/Thr_kinases"/>
</dbReference>
<keyword evidence="5" id="KW-0547">Nucleotide-binding</keyword>
<dbReference type="InterPro" id="IPR011009">
    <property type="entry name" value="Kinase-like_dom_sf"/>
</dbReference>
<dbReference type="STRING" id="109376.A0A0D3B536"/>
<dbReference type="Pfam" id="PF00069">
    <property type="entry name" value="Pkinase"/>
    <property type="match status" value="1"/>
</dbReference>
<dbReference type="eggNOG" id="KOG0032">
    <property type="taxonomic scope" value="Eukaryota"/>
</dbReference>
<comment type="similarity">
    <text evidence="2">Belongs to the protein kinase superfamily. CAMK Ser/Thr protein kinase family. CaMK subfamily.</text>
</comment>
<evidence type="ECO:0000256" key="1">
    <source>
        <dbReference type="ARBA" id="ARBA00004906"/>
    </source>
</evidence>
<dbReference type="InterPro" id="IPR000719">
    <property type="entry name" value="Prot_kinase_dom"/>
</dbReference>
<protein>
    <recommendedName>
        <fullName evidence="10">Protein kinase domain-containing protein</fullName>
    </recommendedName>
</protein>
<organism evidence="11 12">
    <name type="scientific">Brassica oleracea var. oleracea</name>
    <dbReference type="NCBI Taxonomy" id="109376"/>
    <lineage>
        <taxon>Eukaryota</taxon>
        <taxon>Viridiplantae</taxon>
        <taxon>Streptophyta</taxon>
        <taxon>Embryophyta</taxon>
        <taxon>Tracheophyta</taxon>
        <taxon>Spermatophyta</taxon>
        <taxon>Magnoliopsida</taxon>
        <taxon>eudicotyledons</taxon>
        <taxon>Gunneridae</taxon>
        <taxon>Pentapetalae</taxon>
        <taxon>rosids</taxon>
        <taxon>malvids</taxon>
        <taxon>Brassicales</taxon>
        <taxon>Brassicaceae</taxon>
        <taxon>Brassiceae</taxon>
        <taxon>Brassica</taxon>
    </lineage>
</organism>
<feature type="region of interest" description="Disordered" evidence="8">
    <location>
        <begin position="60"/>
        <end position="90"/>
    </location>
</feature>